<dbReference type="InterPro" id="IPR001537">
    <property type="entry name" value="SpoU_MeTrfase"/>
</dbReference>
<feature type="region of interest" description="Disordered" evidence="3">
    <location>
        <begin position="1"/>
        <end position="53"/>
    </location>
</feature>
<dbReference type="InterPro" id="IPR029028">
    <property type="entry name" value="Alpha/beta_knot_MTases"/>
</dbReference>
<dbReference type="PANTHER" id="PTHR43191">
    <property type="entry name" value="RRNA METHYLTRANSFERASE 3"/>
    <property type="match status" value="1"/>
</dbReference>
<dbReference type="EMBL" id="SDWW01000031">
    <property type="protein sequence ID" value="RYV50533.1"/>
    <property type="molecule type" value="Genomic_DNA"/>
</dbReference>
<evidence type="ECO:0000256" key="3">
    <source>
        <dbReference type="SAM" id="MobiDB-lite"/>
    </source>
</evidence>
<dbReference type="Gene3D" id="3.30.1330.30">
    <property type="match status" value="1"/>
</dbReference>
<protein>
    <submittedName>
        <fullName evidence="5">RNA methyltransferase</fullName>
    </submittedName>
</protein>
<dbReference type="GO" id="GO:0032259">
    <property type="term" value="P:methylation"/>
    <property type="evidence" value="ECO:0007669"/>
    <property type="project" value="UniProtKB-KW"/>
</dbReference>
<dbReference type="PANTHER" id="PTHR43191:SF12">
    <property type="entry name" value="RRNA METHYLASE"/>
    <property type="match status" value="1"/>
</dbReference>
<keyword evidence="2 5" id="KW-0808">Transferase</keyword>
<keyword evidence="6" id="KW-1185">Reference proteome</keyword>
<evidence type="ECO:0000256" key="2">
    <source>
        <dbReference type="ARBA" id="ARBA00022679"/>
    </source>
</evidence>
<dbReference type="InterPro" id="IPR029064">
    <property type="entry name" value="Ribosomal_eL30-like_sf"/>
</dbReference>
<dbReference type="GO" id="GO:0003723">
    <property type="term" value="F:RNA binding"/>
    <property type="evidence" value="ECO:0007669"/>
    <property type="project" value="InterPro"/>
</dbReference>
<dbReference type="SUPFAM" id="SSF55315">
    <property type="entry name" value="L30e-like"/>
    <property type="match status" value="1"/>
</dbReference>
<dbReference type="InterPro" id="IPR051259">
    <property type="entry name" value="rRNA_Methyltransferase"/>
</dbReference>
<evidence type="ECO:0000259" key="4">
    <source>
        <dbReference type="Pfam" id="PF00588"/>
    </source>
</evidence>
<gene>
    <name evidence="5" type="ORF">EUA98_12890</name>
</gene>
<comment type="caution">
    <text evidence="5">The sequence shown here is derived from an EMBL/GenBank/DDBJ whole genome shotgun (WGS) entry which is preliminary data.</text>
</comment>
<dbReference type="AlphaFoldDB" id="A0A4Q5N005"/>
<accession>A0A4Q5N005</accession>
<feature type="domain" description="tRNA/rRNA methyltransferase SpoU type" evidence="4">
    <location>
        <begin position="180"/>
        <end position="321"/>
    </location>
</feature>
<name>A0A4Q5N005_9MICO</name>
<feature type="compositionally biased region" description="Low complexity" evidence="3">
    <location>
        <begin position="10"/>
        <end position="19"/>
    </location>
</feature>
<dbReference type="GO" id="GO:0006396">
    <property type="term" value="P:RNA processing"/>
    <property type="evidence" value="ECO:0007669"/>
    <property type="project" value="InterPro"/>
</dbReference>
<reference evidence="5 6" key="1">
    <citation type="submission" date="2019-01" db="EMBL/GenBank/DDBJ databases">
        <title>Novel species of Cellulomonas.</title>
        <authorList>
            <person name="Liu Q."/>
            <person name="Xin Y.-H."/>
        </authorList>
    </citation>
    <scope>NUCLEOTIDE SEQUENCE [LARGE SCALE GENOMIC DNA]</scope>
    <source>
        <strain evidence="5 6">HLT2-17</strain>
    </source>
</reference>
<sequence length="327" mass="35071">MRTCSRRTGPTPRCTPASSRSRRPRSTDRAARRAVRGGTRAAPGRTPQRRWQDRRVPIIQVTDPGDERLQDYFHLTDVALRSRDEPGKGLYMAESSKVIERAIRAGHRPRSFLMTERWLGDLAGVLRVVAERDGDVPVYVGTPGVVEAITGFNLHRGALAAMHRPAPIALDDLLSGARRIAVLEDIVDHTNVGAVLRSAAALGVDGVVVSPRCADPLYRRSVRVSMGAAISLPHHRIAAWPGGLAELRDAGFTLVALALSDDAVSLDDFERALPGKIAWLLGTEGSGLSPAAIAAADVVVKIPMMAGVDSLNVAAASAVAFWASRPR</sequence>
<organism evidence="5 6">
    <name type="scientific">Pengzhenrongella frigida</name>
    <dbReference type="NCBI Taxonomy" id="1259133"/>
    <lineage>
        <taxon>Bacteria</taxon>
        <taxon>Bacillati</taxon>
        <taxon>Actinomycetota</taxon>
        <taxon>Actinomycetes</taxon>
        <taxon>Micrococcales</taxon>
        <taxon>Pengzhenrongella</taxon>
    </lineage>
</organism>
<dbReference type="CDD" id="cd18095">
    <property type="entry name" value="SpoU-like_rRNA-MTase"/>
    <property type="match status" value="1"/>
</dbReference>
<evidence type="ECO:0000256" key="1">
    <source>
        <dbReference type="ARBA" id="ARBA00022603"/>
    </source>
</evidence>
<evidence type="ECO:0000313" key="6">
    <source>
        <dbReference type="Proteomes" id="UP000293764"/>
    </source>
</evidence>
<feature type="compositionally biased region" description="Low complexity" evidence="3">
    <location>
        <begin position="36"/>
        <end position="46"/>
    </location>
</feature>
<evidence type="ECO:0000313" key="5">
    <source>
        <dbReference type="EMBL" id="RYV50533.1"/>
    </source>
</evidence>
<dbReference type="SUPFAM" id="SSF75217">
    <property type="entry name" value="alpha/beta knot"/>
    <property type="match status" value="1"/>
</dbReference>
<dbReference type="InterPro" id="IPR029026">
    <property type="entry name" value="tRNA_m1G_MTases_N"/>
</dbReference>
<proteinExistence type="predicted"/>
<dbReference type="GO" id="GO:0008173">
    <property type="term" value="F:RNA methyltransferase activity"/>
    <property type="evidence" value="ECO:0007669"/>
    <property type="project" value="InterPro"/>
</dbReference>
<dbReference type="OrthoDB" id="3190829at2"/>
<dbReference type="Gene3D" id="3.40.1280.10">
    <property type="match status" value="1"/>
</dbReference>
<dbReference type="Pfam" id="PF00588">
    <property type="entry name" value="SpoU_methylase"/>
    <property type="match status" value="1"/>
</dbReference>
<dbReference type="Proteomes" id="UP000293764">
    <property type="component" value="Unassembled WGS sequence"/>
</dbReference>
<keyword evidence="1 5" id="KW-0489">Methyltransferase</keyword>